<gene>
    <name evidence="3" type="ORF">CLHUN_28110</name>
</gene>
<proteinExistence type="predicted"/>
<accession>A0A1V4SHN4</accession>
<keyword evidence="2" id="KW-0472">Membrane</keyword>
<reference evidence="3 4" key="1">
    <citation type="submission" date="2017-03" db="EMBL/GenBank/DDBJ databases">
        <title>Genome sequence of Clostridium hungatei DSM 14427.</title>
        <authorList>
            <person name="Poehlein A."/>
            <person name="Daniel R."/>
        </authorList>
    </citation>
    <scope>NUCLEOTIDE SEQUENCE [LARGE SCALE GENOMIC DNA]</scope>
    <source>
        <strain evidence="3 4">DSM 14427</strain>
    </source>
</reference>
<dbReference type="STRING" id="48256.CLHUN_28110"/>
<keyword evidence="4" id="KW-1185">Reference proteome</keyword>
<dbReference type="AlphaFoldDB" id="A0A1V4SHN4"/>
<dbReference type="OrthoDB" id="1740051at2"/>
<feature type="transmembrane region" description="Helical" evidence="2">
    <location>
        <begin position="6"/>
        <end position="24"/>
    </location>
</feature>
<sequence length="99" mass="11342">MDQNTVIAIVVGVIGFFSFTYVSMQEVFKYKLKKEQIRADAMVKAEEIKARNQLELEALFQKDGIRTENIDSPMGHRGESTAADDRETISRKDKLDERT</sequence>
<evidence type="ECO:0000313" key="3">
    <source>
        <dbReference type="EMBL" id="OPX43263.1"/>
    </source>
</evidence>
<organism evidence="3 4">
    <name type="scientific">Ruminiclostridium hungatei</name>
    <name type="common">Clostridium hungatei</name>
    <dbReference type="NCBI Taxonomy" id="48256"/>
    <lineage>
        <taxon>Bacteria</taxon>
        <taxon>Bacillati</taxon>
        <taxon>Bacillota</taxon>
        <taxon>Clostridia</taxon>
        <taxon>Eubacteriales</taxon>
        <taxon>Oscillospiraceae</taxon>
        <taxon>Ruminiclostridium</taxon>
    </lineage>
</organism>
<feature type="region of interest" description="Disordered" evidence="1">
    <location>
        <begin position="67"/>
        <end position="99"/>
    </location>
</feature>
<keyword evidence="2" id="KW-1133">Transmembrane helix</keyword>
<keyword evidence="2" id="KW-0812">Transmembrane</keyword>
<evidence type="ECO:0000313" key="4">
    <source>
        <dbReference type="Proteomes" id="UP000191554"/>
    </source>
</evidence>
<dbReference type="Proteomes" id="UP000191554">
    <property type="component" value="Unassembled WGS sequence"/>
</dbReference>
<protein>
    <submittedName>
        <fullName evidence="3">Uncharacterized protein</fullName>
    </submittedName>
</protein>
<dbReference type="RefSeq" id="WP_080065264.1">
    <property type="nucleotide sequence ID" value="NZ_MZGX01000019.1"/>
</dbReference>
<name>A0A1V4SHN4_RUMHU</name>
<comment type="caution">
    <text evidence="3">The sequence shown here is derived from an EMBL/GenBank/DDBJ whole genome shotgun (WGS) entry which is preliminary data.</text>
</comment>
<evidence type="ECO:0000256" key="1">
    <source>
        <dbReference type="SAM" id="MobiDB-lite"/>
    </source>
</evidence>
<evidence type="ECO:0000256" key="2">
    <source>
        <dbReference type="SAM" id="Phobius"/>
    </source>
</evidence>
<dbReference type="EMBL" id="MZGX01000019">
    <property type="protein sequence ID" value="OPX43263.1"/>
    <property type="molecule type" value="Genomic_DNA"/>
</dbReference>